<protein>
    <submittedName>
        <fullName evidence="2">Membrane protein</fullName>
    </submittedName>
</protein>
<evidence type="ECO:0000313" key="2">
    <source>
        <dbReference type="EMBL" id="ADU91812.1"/>
    </source>
</evidence>
<proteinExistence type="predicted"/>
<sequence length="85" mass="10110">MIRILLAIFFPPLVFFTIGRPIQGLLCLIYFTLIFVLSFILAIFGIVIFPIFGWIPCMVWAFICLSNYKNERRIREFEFNQSRQI</sequence>
<dbReference type="AlphaFoldDB" id="A0A654KHD4"/>
<reference evidence="2 3" key="1">
    <citation type="journal article" date="2011" name="J. Bacteriol.">
        <title>Genome sequence of Taylorella equigenitalis MCE9, the causative agent of contagious equine metritis.</title>
        <authorList>
            <person name="Hebert L."/>
            <person name="Moumen B."/>
            <person name="Duquesne F."/>
            <person name="Breuil M.F."/>
            <person name="Laugier C."/>
            <person name="Batto J.M."/>
            <person name="Renault P."/>
            <person name="Petry S."/>
        </authorList>
    </citation>
    <scope>NUCLEOTIDE SEQUENCE [LARGE SCALE GENOMIC DNA]</scope>
    <source>
        <strain evidence="2 3">MCE9</strain>
    </source>
</reference>
<keyword evidence="1" id="KW-0472">Membrane</keyword>
<dbReference type="Proteomes" id="UP000007472">
    <property type="component" value="Chromosome"/>
</dbReference>
<dbReference type="EMBL" id="CP002456">
    <property type="protein sequence ID" value="ADU91812.1"/>
    <property type="molecule type" value="Genomic_DNA"/>
</dbReference>
<evidence type="ECO:0000313" key="3">
    <source>
        <dbReference type="Proteomes" id="UP000007472"/>
    </source>
</evidence>
<dbReference type="KEGG" id="teq:TEQUI_0874"/>
<keyword evidence="1" id="KW-0812">Transmembrane</keyword>
<accession>A0A654KHD4</accession>
<organism evidence="2 3">
    <name type="scientific">Taylorella equigenitalis (strain MCE9)</name>
    <dbReference type="NCBI Taxonomy" id="937774"/>
    <lineage>
        <taxon>Bacteria</taxon>
        <taxon>Pseudomonadati</taxon>
        <taxon>Pseudomonadota</taxon>
        <taxon>Betaproteobacteria</taxon>
        <taxon>Burkholderiales</taxon>
        <taxon>Alcaligenaceae</taxon>
        <taxon>Taylorella</taxon>
    </lineage>
</organism>
<keyword evidence="1" id="KW-1133">Transmembrane helix</keyword>
<name>A0A654KHD4_TAYEM</name>
<gene>
    <name evidence="2" type="ordered locus">TEQUI_0874</name>
</gene>
<evidence type="ECO:0000256" key="1">
    <source>
        <dbReference type="SAM" id="Phobius"/>
    </source>
</evidence>
<feature type="transmembrane region" description="Helical" evidence="1">
    <location>
        <begin position="29"/>
        <end position="62"/>
    </location>
</feature>